<dbReference type="PANTHER" id="PTHR33116">
    <property type="entry name" value="REVERSE TRANSCRIPTASE ZINC-BINDING DOMAIN-CONTAINING PROTEIN-RELATED-RELATED"/>
    <property type="match status" value="1"/>
</dbReference>
<reference evidence="2" key="1">
    <citation type="submission" date="2023-03" db="EMBL/GenBank/DDBJ databases">
        <title>Chromosome-scale reference genome and RAD-based genetic map of yellow starthistle (Centaurea solstitialis) reveal putative structural variation and QTLs associated with invader traits.</title>
        <authorList>
            <person name="Reatini B."/>
            <person name="Cang F.A."/>
            <person name="Jiang Q."/>
            <person name="Mckibben M.T.W."/>
            <person name="Barker M.S."/>
            <person name="Rieseberg L.H."/>
            <person name="Dlugosch K.M."/>
        </authorList>
    </citation>
    <scope>NUCLEOTIDE SEQUENCE</scope>
    <source>
        <strain evidence="2">CAN-66</strain>
        <tissue evidence="2">Leaf</tissue>
    </source>
</reference>
<evidence type="ECO:0000313" key="3">
    <source>
        <dbReference type="Proteomes" id="UP001172457"/>
    </source>
</evidence>
<sequence>MLLELPTQDRIGTWMLNSTSLSCALCDGCMDSHDHLLFACIYSKELWRRIKVEFGLFGFPEISSDIMDHLSDNRGPSKMVHRLALSGTVYHIWRERNRRIFRGIKQVPIVTYRQIRDQIRLYTASWRIGKKT</sequence>
<organism evidence="2 3">
    <name type="scientific">Centaurea solstitialis</name>
    <name type="common">yellow star-thistle</name>
    <dbReference type="NCBI Taxonomy" id="347529"/>
    <lineage>
        <taxon>Eukaryota</taxon>
        <taxon>Viridiplantae</taxon>
        <taxon>Streptophyta</taxon>
        <taxon>Embryophyta</taxon>
        <taxon>Tracheophyta</taxon>
        <taxon>Spermatophyta</taxon>
        <taxon>Magnoliopsida</taxon>
        <taxon>eudicotyledons</taxon>
        <taxon>Gunneridae</taxon>
        <taxon>Pentapetalae</taxon>
        <taxon>asterids</taxon>
        <taxon>campanulids</taxon>
        <taxon>Asterales</taxon>
        <taxon>Asteraceae</taxon>
        <taxon>Carduoideae</taxon>
        <taxon>Cardueae</taxon>
        <taxon>Centaureinae</taxon>
        <taxon>Centaurea</taxon>
    </lineage>
</organism>
<name>A0AA38WHQ1_9ASTR</name>
<proteinExistence type="predicted"/>
<dbReference type="Proteomes" id="UP001172457">
    <property type="component" value="Chromosome 4"/>
</dbReference>
<keyword evidence="3" id="KW-1185">Reference proteome</keyword>
<accession>A0AA38WHQ1</accession>
<protein>
    <recommendedName>
        <fullName evidence="1">Reverse transcriptase zinc-binding domain-containing protein</fullName>
    </recommendedName>
</protein>
<dbReference type="PANTHER" id="PTHR33116:SF84">
    <property type="entry name" value="RNA-DIRECTED DNA POLYMERASE"/>
    <property type="match status" value="1"/>
</dbReference>
<comment type="caution">
    <text evidence="2">The sequence shown here is derived from an EMBL/GenBank/DDBJ whole genome shotgun (WGS) entry which is preliminary data.</text>
</comment>
<gene>
    <name evidence="2" type="ORF">OSB04_016710</name>
</gene>
<dbReference type="AlphaFoldDB" id="A0AA38WHQ1"/>
<evidence type="ECO:0000313" key="2">
    <source>
        <dbReference type="EMBL" id="KAJ9552665.1"/>
    </source>
</evidence>
<dbReference type="InterPro" id="IPR026960">
    <property type="entry name" value="RVT-Znf"/>
</dbReference>
<feature type="domain" description="Reverse transcriptase zinc-binding" evidence="1">
    <location>
        <begin position="4"/>
        <end position="47"/>
    </location>
</feature>
<dbReference type="EMBL" id="JARYMX010000004">
    <property type="protein sequence ID" value="KAJ9552665.1"/>
    <property type="molecule type" value="Genomic_DNA"/>
</dbReference>
<dbReference type="Pfam" id="PF13966">
    <property type="entry name" value="zf-RVT"/>
    <property type="match status" value="1"/>
</dbReference>
<evidence type="ECO:0000259" key="1">
    <source>
        <dbReference type="Pfam" id="PF13966"/>
    </source>
</evidence>